<feature type="region of interest" description="Disordered" evidence="8">
    <location>
        <begin position="1204"/>
        <end position="1223"/>
    </location>
</feature>
<dbReference type="Proteomes" id="UP001209878">
    <property type="component" value="Unassembled WGS sequence"/>
</dbReference>
<sequence>MKHSSPSKDNIRENGVTSGKVKVKIELRRDSETPERDVIVVKTPPKKALKLTRTRVPASRRRKSQSGRDGQRRVTASMVVKPEDGQTESLVNGCFQFIMKDYHVVKGRSGRRLYRCDICGSVYRHAFSLKRHYIRSHINYFFVSKMDRLNCNVSAPEDAVTYGDMVNFADEDDLDMPGDGDFSDDGISSEGRDVGKTDADVKTEREGLVAQEEPVCKRRKESSSAEEVESWDSTKSGDIDADKMTNASDGDGDGASPSGNTALDDKMETEDSMSDEKESVVADKENMSVGAAEEKSSSTVDCASGVSDPQNNALDEDADGCSATDEKKSSTVKGAHCSNGASDGANTVVHDKLVNENGATNEQKSVSADRDNKSVDAPEEKSSSTANGASGISDSPTSALNKGADVCNGSAVKSASCENKPSIPDQPSNKKTPGTTNSMVTDGSASSEHSAADEDSTDKKLNSSDKDNMKNSPEDEKLSRGNGAPNENKHGTESGSEHKNTEGKMNGAPPADESTENTTPHKGQGHENGILHEDRGEANGMANTESDSTVDGKKSVGADKDDKSVGGDKSESISSTVEAAPDIGDSQSRSVRNVEREESSCMGSKTGKCSAGTTDSAADSTTEQKNKDSATDDHNALHGHDNAHNASNDNCDISNELQDKRSDVTCDMSDVTKQSDDSSTPLTSDGIALVYRCHICHRHLGTKLHLKQHLVDHSQNGMDEKSEDARAFACDQCEMTFLSVQNLARHQTVHSGEKPFVCRYCNKKFPTVTNQRRHERIHQGRRFCCAHCQRSFTQTGDLKKHISKLHPELFHECVLCGKYFGSDDLLEEHLGSHGNDVRQNWKAVSMQRGTHRANLELDRAESMKLATVKSGAKFACTICRKLFDDYANMCRHRRLAHQRSSILNVRMGRLANRCCVAVETPGGNDDPSSSINAEESEDAFYARIAENISDNLTNFLEGKKVHLDNCYDHINEKLRPSSEPVVSQRRRRSSSDITRINVAQYNFPKTFRLRSSRAIENCGRQDGINEKDNADDMTEQKPSEGVSSTDGSKTTDRDASTDAELMHVPKVRQCVQCRRNFHTFQSYREHMYIRHKTLVPDDANKSEDWRNEQPSSPPDHDRIAAPLLSHKLLNNSADVPPATTPTNKSKLSYSGWKNGLLTGVRKDVCSVGDGVGEPDSCEVLDGVPVIVEPPRVVKKSTKYKVKTVKGRKKMRPASPTLPLSPGYETFRADDLEASHDTAQDRQRKKRRKNFELLYNPLHHVRRRELTQVLEIHNCGGCHQQFETISMLERHVRICKEKDKLKELRAISASLDASVSVDDDEDDEYAYDPTKHMCIYCLRQFTYLGMLRKHVSEWCQVRQDFIDHGDLLDNEWEDILEVKGRRKEGRLSRQSSCSSLNGAADSQDAEEGSKKAMQPKWGTKWKCRSKQVDEPAMRLESESSTDSFIEPRQSEESRADDVESSQESHECKKVEATSNSTDKDRDDGNDKPFSCLLKPNGSVDEPAGGGGEKDISES</sequence>
<dbReference type="Gene3D" id="3.30.160.60">
    <property type="entry name" value="Classic Zinc Finger"/>
    <property type="match status" value="3"/>
</dbReference>
<dbReference type="InterPro" id="IPR036236">
    <property type="entry name" value="Znf_C2H2_sf"/>
</dbReference>
<dbReference type="FunFam" id="3.30.160.60:FF:002343">
    <property type="entry name" value="Zinc finger protein 33A"/>
    <property type="match status" value="1"/>
</dbReference>
<organism evidence="10 11">
    <name type="scientific">Ridgeia piscesae</name>
    <name type="common">Tubeworm</name>
    <dbReference type="NCBI Taxonomy" id="27915"/>
    <lineage>
        <taxon>Eukaryota</taxon>
        <taxon>Metazoa</taxon>
        <taxon>Spiralia</taxon>
        <taxon>Lophotrochozoa</taxon>
        <taxon>Annelida</taxon>
        <taxon>Polychaeta</taxon>
        <taxon>Sedentaria</taxon>
        <taxon>Canalipalpata</taxon>
        <taxon>Sabellida</taxon>
        <taxon>Siboglinidae</taxon>
        <taxon>Ridgeia</taxon>
    </lineage>
</organism>
<feature type="compositionally biased region" description="Basic and acidic residues" evidence="8">
    <location>
        <begin position="487"/>
        <end position="502"/>
    </location>
</feature>
<feature type="compositionally biased region" description="Polar residues" evidence="8">
    <location>
        <begin position="1387"/>
        <end position="1396"/>
    </location>
</feature>
<dbReference type="EMBL" id="JAODUO010000286">
    <property type="protein sequence ID" value="KAK2184005.1"/>
    <property type="molecule type" value="Genomic_DNA"/>
</dbReference>
<evidence type="ECO:0000313" key="10">
    <source>
        <dbReference type="EMBL" id="KAK2184005.1"/>
    </source>
</evidence>
<feature type="compositionally biased region" description="Basic and acidic residues" evidence="8">
    <location>
        <begin position="1023"/>
        <end position="1038"/>
    </location>
</feature>
<feature type="compositionally biased region" description="Basic and acidic residues" evidence="8">
    <location>
        <begin position="550"/>
        <end position="571"/>
    </location>
</feature>
<evidence type="ECO:0000256" key="2">
    <source>
        <dbReference type="ARBA" id="ARBA00022723"/>
    </source>
</evidence>
<keyword evidence="11" id="KW-1185">Reference proteome</keyword>
<feature type="region of interest" description="Disordered" evidence="8">
    <location>
        <begin position="1099"/>
        <end position="1119"/>
    </location>
</feature>
<dbReference type="PANTHER" id="PTHR16515:SF49">
    <property type="entry name" value="GASTRULA ZINC FINGER PROTEIN XLCGF49.1-LIKE-RELATED"/>
    <property type="match status" value="1"/>
</dbReference>
<dbReference type="InterPro" id="IPR013087">
    <property type="entry name" value="Znf_C2H2_type"/>
</dbReference>
<feature type="domain" description="C2H2-type" evidence="9">
    <location>
        <begin position="728"/>
        <end position="755"/>
    </location>
</feature>
<feature type="domain" description="C2H2-type" evidence="9">
    <location>
        <begin position="783"/>
        <end position="806"/>
    </location>
</feature>
<feature type="compositionally biased region" description="Polar residues" evidence="8">
    <location>
        <begin position="411"/>
        <end position="443"/>
    </location>
</feature>
<dbReference type="GO" id="GO:0010468">
    <property type="term" value="P:regulation of gene expression"/>
    <property type="evidence" value="ECO:0007669"/>
    <property type="project" value="TreeGrafter"/>
</dbReference>
<proteinExistence type="predicted"/>
<evidence type="ECO:0000256" key="7">
    <source>
        <dbReference type="PROSITE-ProRule" id="PRU00042"/>
    </source>
</evidence>
<feature type="compositionally biased region" description="Polar residues" evidence="8">
    <location>
        <begin position="383"/>
        <end position="400"/>
    </location>
</feature>
<feature type="domain" description="C2H2-type" evidence="9">
    <location>
        <begin position="811"/>
        <end position="838"/>
    </location>
</feature>
<feature type="region of interest" description="Disordered" evidence="8">
    <location>
        <begin position="173"/>
        <end position="654"/>
    </location>
</feature>
<feature type="region of interest" description="Disordered" evidence="8">
    <location>
        <begin position="1018"/>
        <end position="1060"/>
    </location>
</feature>
<evidence type="ECO:0000256" key="5">
    <source>
        <dbReference type="ARBA" id="ARBA00022833"/>
    </source>
</evidence>
<comment type="caution">
    <text evidence="10">The sequence shown here is derived from an EMBL/GenBank/DDBJ whole genome shotgun (WGS) entry which is preliminary data.</text>
</comment>
<keyword evidence="6" id="KW-0539">Nucleus</keyword>
<feature type="compositionally biased region" description="Basic and acidic residues" evidence="8">
    <location>
        <begin position="190"/>
        <end position="207"/>
    </location>
</feature>
<reference evidence="10" key="1">
    <citation type="journal article" date="2023" name="Mol. Biol. Evol.">
        <title>Third-Generation Sequencing Reveals the Adaptive Role of the Epigenome in Three Deep-Sea Polychaetes.</title>
        <authorList>
            <person name="Perez M."/>
            <person name="Aroh O."/>
            <person name="Sun Y."/>
            <person name="Lan Y."/>
            <person name="Juniper S.K."/>
            <person name="Young C.R."/>
            <person name="Angers B."/>
            <person name="Qian P.Y."/>
        </authorList>
    </citation>
    <scope>NUCLEOTIDE SEQUENCE</scope>
    <source>
        <strain evidence="10">R07B-5</strain>
    </source>
</reference>
<dbReference type="PROSITE" id="PS00028">
    <property type="entry name" value="ZINC_FINGER_C2H2_1"/>
    <property type="match status" value="8"/>
</dbReference>
<evidence type="ECO:0000256" key="6">
    <source>
        <dbReference type="ARBA" id="ARBA00023242"/>
    </source>
</evidence>
<keyword evidence="2" id="KW-0479">Metal-binding</keyword>
<feature type="compositionally biased region" description="Basic and acidic residues" evidence="8">
    <location>
        <begin position="23"/>
        <end position="39"/>
    </location>
</feature>
<protein>
    <recommendedName>
        <fullName evidence="9">C2H2-type domain-containing protein</fullName>
    </recommendedName>
</protein>
<feature type="domain" description="C2H2-type" evidence="9">
    <location>
        <begin position="874"/>
        <end position="902"/>
    </location>
</feature>
<keyword evidence="3" id="KW-0677">Repeat</keyword>
<evidence type="ECO:0000256" key="1">
    <source>
        <dbReference type="ARBA" id="ARBA00004123"/>
    </source>
</evidence>
<dbReference type="SMART" id="SM00355">
    <property type="entry name" value="ZnF_C2H2"/>
    <property type="match status" value="10"/>
</dbReference>
<feature type="compositionally biased region" description="Basic and acidic residues" evidence="8">
    <location>
        <begin position="1447"/>
        <end position="1485"/>
    </location>
</feature>
<feature type="compositionally biased region" description="Polar residues" evidence="8">
    <location>
        <begin position="357"/>
        <end position="366"/>
    </location>
</feature>
<feature type="compositionally biased region" description="Basic and acidic residues" evidence="8">
    <location>
        <begin position="274"/>
        <end position="296"/>
    </location>
</feature>
<evidence type="ECO:0000256" key="4">
    <source>
        <dbReference type="ARBA" id="ARBA00022771"/>
    </source>
</evidence>
<feature type="compositionally biased region" description="Basic and acidic residues" evidence="8">
    <location>
        <begin position="457"/>
        <end position="479"/>
    </location>
</feature>
<dbReference type="PROSITE" id="PS50157">
    <property type="entry name" value="ZINC_FINGER_C2H2_2"/>
    <property type="match status" value="6"/>
</dbReference>
<dbReference type="PANTHER" id="PTHR16515">
    <property type="entry name" value="PR DOMAIN ZINC FINGER PROTEIN"/>
    <property type="match status" value="1"/>
</dbReference>
<gene>
    <name evidence="10" type="ORF">NP493_286g00000</name>
</gene>
<comment type="subcellular location">
    <subcellularLocation>
        <location evidence="1">Nucleus</location>
    </subcellularLocation>
</comment>
<feature type="region of interest" description="Disordered" evidence="8">
    <location>
        <begin position="1"/>
        <end position="76"/>
    </location>
</feature>
<dbReference type="GO" id="GO:0008270">
    <property type="term" value="F:zinc ion binding"/>
    <property type="evidence" value="ECO:0007669"/>
    <property type="project" value="UniProtKB-KW"/>
</dbReference>
<feature type="region of interest" description="Disordered" evidence="8">
    <location>
        <begin position="1386"/>
        <end position="1513"/>
    </location>
</feature>
<evidence type="ECO:0000256" key="8">
    <source>
        <dbReference type="SAM" id="MobiDB-lite"/>
    </source>
</evidence>
<accession>A0AAD9NX00</accession>
<feature type="compositionally biased region" description="Polar residues" evidence="8">
    <location>
        <begin position="644"/>
        <end position="654"/>
    </location>
</feature>
<feature type="compositionally biased region" description="Basic and acidic residues" evidence="8">
    <location>
        <begin position="367"/>
        <end position="382"/>
    </location>
</feature>
<feature type="compositionally biased region" description="Basic and acidic residues" evidence="8">
    <location>
        <begin position="1049"/>
        <end position="1060"/>
    </location>
</feature>
<keyword evidence="5" id="KW-0862">Zinc</keyword>
<feature type="compositionally biased region" description="Acidic residues" evidence="8">
    <location>
        <begin position="173"/>
        <end position="184"/>
    </location>
</feature>
<dbReference type="Pfam" id="PF00096">
    <property type="entry name" value="zf-C2H2"/>
    <property type="match status" value="1"/>
</dbReference>
<evidence type="ECO:0000313" key="11">
    <source>
        <dbReference type="Proteomes" id="UP001209878"/>
    </source>
</evidence>
<feature type="compositionally biased region" description="Basic and acidic residues" evidence="8">
    <location>
        <begin position="622"/>
        <end position="643"/>
    </location>
</feature>
<evidence type="ECO:0000259" key="9">
    <source>
        <dbReference type="PROSITE" id="PS50157"/>
    </source>
</evidence>
<dbReference type="SUPFAM" id="SSF57667">
    <property type="entry name" value="beta-beta-alpha zinc fingers"/>
    <property type="match status" value="3"/>
</dbReference>
<evidence type="ECO:0000256" key="3">
    <source>
        <dbReference type="ARBA" id="ARBA00022737"/>
    </source>
</evidence>
<feature type="compositionally biased region" description="Polar residues" evidence="8">
    <location>
        <begin position="297"/>
        <end position="313"/>
    </location>
</feature>
<feature type="domain" description="C2H2-type" evidence="9">
    <location>
        <begin position="756"/>
        <end position="783"/>
    </location>
</feature>
<dbReference type="GO" id="GO:0005634">
    <property type="term" value="C:nucleus"/>
    <property type="evidence" value="ECO:0007669"/>
    <property type="project" value="UniProtKB-SubCell"/>
</dbReference>
<feature type="compositionally biased region" description="Basic residues" evidence="8">
    <location>
        <begin position="44"/>
        <end position="65"/>
    </location>
</feature>
<name>A0AAD9NX00_RIDPI</name>
<feature type="domain" description="C2H2-type" evidence="9">
    <location>
        <begin position="114"/>
        <end position="137"/>
    </location>
</feature>
<dbReference type="InterPro" id="IPR050331">
    <property type="entry name" value="Zinc_finger"/>
</dbReference>
<feature type="compositionally biased region" description="Basic and acidic residues" evidence="8">
    <location>
        <begin position="1425"/>
        <end position="1436"/>
    </location>
</feature>
<keyword evidence="4 7" id="KW-0863">Zinc-finger</keyword>